<feature type="transmembrane region" description="Helical" evidence="1">
    <location>
        <begin position="9"/>
        <end position="32"/>
    </location>
</feature>
<feature type="transmembrane region" description="Helical" evidence="1">
    <location>
        <begin position="145"/>
        <end position="161"/>
    </location>
</feature>
<keyword evidence="1" id="KW-1133">Transmembrane helix</keyword>
<evidence type="ECO:0000256" key="1">
    <source>
        <dbReference type="SAM" id="Phobius"/>
    </source>
</evidence>
<gene>
    <name evidence="2" type="ORF">L9X51_19020</name>
</gene>
<dbReference type="RefSeq" id="WP_176313955.1">
    <property type="nucleotide sequence ID" value="NZ_JAKNAX010000144.1"/>
</dbReference>
<comment type="caution">
    <text evidence="2">The sequence shown here is derived from an EMBL/GenBank/DDBJ whole genome shotgun (WGS) entry which is preliminary data.</text>
</comment>
<keyword evidence="1" id="KW-0812">Transmembrane</keyword>
<reference evidence="2" key="1">
    <citation type="submission" date="2022-02" db="EMBL/GenBank/DDBJ databases">
        <title>Emergence and expansion in Europe of a Vibrio aestuarianus clonal complex pathogenic for oysters.</title>
        <authorList>
            <person name="Mesnil A."/>
            <person name="Travers M.-A."/>
        </authorList>
    </citation>
    <scope>NUCLEOTIDE SEQUENCE</scope>
    <source>
        <strain evidence="2">19_064_15T1</strain>
    </source>
</reference>
<evidence type="ECO:0000313" key="2">
    <source>
        <dbReference type="EMBL" id="MDE1348451.1"/>
    </source>
</evidence>
<accession>A0A9X4J1Z7</accession>
<dbReference type="AlphaFoldDB" id="A0A9X4J1Z7"/>
<organism evidence="2 3">
    <name type="scientific">Vibrio aestuarianus</name>
    <dbReference type="NCBI Taxonomy" id="28171"/>
    <lineage>
        <taxon>Bacteria</taxon>
        <taxon>Pseudomonadati</taxon>
        <taxon>Pseudomonadota</taxon>
        <taxon>Gammaproteobacteria</taxon>
        <taxon>Vibrionales</taxon>
        <taxon>Vibrionaceae</taxon>
        <taxon>Vibrio</taxon>
    </lineage>
</organism>
<sequence length="168" mass="19828">MLETIKIKYILPFTLTIIFFVFFAYSISSGFWSKPKNQLPEYHIAGSIMTLKYKSFGSRSGRSPYFELMVGIDGSKRYLTEQHYKNIKHLFNPNVGAKLGFRDVDITYRDSQQYVGKYQILTISHQGKILYDHWERSTSVSWKEPLIYAFIGLCLYLFHIYRKDYKVS</sequence>
<protein>
    <submittedName>
        <fullName evidence="2">Uncharacterized protein</fullName>
    </submittedName>
</protein>
<dbReference type="EMBL" id="JAKNAX010000144">
    <property type="protein sequence ID" value="MDE1348451.1"/>
    <property type="molecule type" value="Genomic_DNA"/>
</dbReference>
<keyword evidence="1" id="KW-0472">Membrane</keyword>
<dbReference type="Proteomes" id="UP001140978">
    <property type="component" value="Unassembled WGS sequence"/>
</dbReference>
<proteinExistence type="predicted"/>
<name>A0A9X4J1Z7_9VIBR</name>
<evidence type="ECO:0000313" key="3">
    <source>
        <dbReference type="Proteomes" id="UP001140978"/>
    </source>
</evidence>